<dbReference type="Proteomes" id="UP000019197">
    <property type="component" value="Unassembled WGS sequence"/>
</dbReference>
<name>W1JCR9_9GAMM</name>
<gene>
    <name evidence="1" type="ORF">XCR1_940056</name>
</gene>
<evidence type="ECO:0000313" key="2">
    <source>
        <dbReference type="Proteomes" id="UP000019197"/>
    </source>
</evidence>
<organism evidence="1 2">
    <name type="scientific">Xenorhabdus cabanillasii JM26</name>
    <dbReference type="NCBI Taxonomy" id="1427517"/>
    <lineage>
        <taxon>Bacteria</taxon>
        <taxon>Pseudomonadati</taxon>
        <taxon>Pseudomonadota</taxon>
        <taxon>Gammaproteobacteria</taxon>
        <taxon>Enterobacterales</taxon>
        <taxon>Morganellaceae</taxon>
        <taxon>Xenorhabdus</taxon>
    </lineage>
</organism>
<evidence type="ECO:0000313" key="1">
    <source>
        <dbReference type="EMBL" id="CDL87570.1"/>
    </source>
</evidence>
<dbReference type="EMBL" id="CBXE010000491">
    <property type="protein sequence ID" value="CDL87570.1"/>
    <property type="molecule type" value="Genomic_DNA"/>
</dbReference>
<protein>
    <submittedName>
        <fullName evidence="1">Uncharacterized protein</fullName>
    </submittedName>
</protein>
<dbReference type="AlphaFoldDB" id="W1JCR9"/>
<comment type="caution">
    <text evidence="1">The sequence shown here is derived from an EMBL/GenBank/DDBJ whole genome shotgun (WGS) entry which is preliminary data.</text>
</comment>
<accession>W1JCR9</accession>
<proteinExistence type="predicted"/>
<reference evidence="1 2" key="1">
    <citation type="submission" date="2013-11" db="EMBL/GenBank/DDBJ databases">
        <title>Draft genome sequence and annotation of the entomopathogenic bacterium, Xenorhabdus cabanillasi strain JM26.</title>
        <authorList>
            <person name="Gualtieri M."/>
            <person name="Ogier J.C."/>
            <person name="Pages S."/>
            <person name="Givaudan A."/>
            <person name="Gaudriault S."/>
        </authorList>
    </citation>
    <scope>NUCLEOTIDE SEQUENCE [LARGE SCALE GENOMIC DNA]</scope>
    <source>
        <strain evidence="1 2">JM26</strain>
    </source>
</reference>
<sequence>MLQIHKMLQEYNFTYGDSSTLSTKSDYATLLLHVLTEGFIR</sequence>